<proteinExistence type="predicted"/>
<dbReference type="Gene3D" id="3.10.110.10">
    <property type="entry name" value="Ubiquitin Conjugating Enzyme"/>
    <property type="match status" value="1"/>
</dbReference>
<evidence type="ECO:0000313" key="3">
    <source>
        <dbReference type="Proteomes" id="UP000593564"/>
    </source>
</evidence>
<evidence type="ECO:0000259" key="1">
    <source>
        <dbReference type="PROSITE" id="PS50127"/>
    </source>
</evidence>
<dbReference type="SUPFAM" id="SSF54495">
    <property type="entry name" value="UBC-like"/>
    <property type="match status" value="1"/>
</dbReference>
<dbReference type="PANTHER" id="PTHR24067">
    <property type="entry name" value="UBIQUITIN-CONJUGATING ENZYME E2"/>
    <property type="match status" value="1"/>
</dbReference>
<dbReference type="PROSITE" id="PS50127">
    <property type="entry name" value="UBC_2"/>
    <property type="match status" value="1"/>
</dbReference>
<keyword evidence="3" id="KW-1185">Reference proteome</keyword>
<accession>A0A7J7GV10</accession>
<dbReference type="EMBL" id="JACBKZ010000008">
    <property type="protein sequence ID" value="KAF5943791.1"/>
    <property type="molecule type" value="Genomic_DNA"/>
</dbReference>
<organism evidence="2 3">
    <name type="scientific">Camellia sinensis</name>
    <name type="common">Tea plant</name>
    <name type="synonym">Thea sinensis</name>
    <dbReference type="NCBI Taxonomy" id="4442"/>
    <lineage>
        <taxon>Eukaryota</taxon>
        <taxon>Viridiplantae</taxon>
        <taxon>Streptophyta</taxon>
        <taxon>Embryophyta</taxon>
        <taxon>Tracheophyta</taxon>
        <taxon>Spermatophyta</taxon>
        <taxon>Magnoliopsida</taxon>
        <taxon>eudicotyledons</taxon>
        <taxon>Gunneridae</taxon>
        <taxon>Pentapetalae</taxon>
        <taxon>asterids</taxon>
        <taxon>Ericales</taxon>
        <taxon>Theaceae</taxon>
        <taxon>Camellia</taxon>
    </lineage>
</organism>
<dbReference type="Proteomes" id="UP000593564">
    <property type="component" value="Unassembled WGS sequence"/>
</dbReference>
<feature type="domain" description="UBC core" evidence="1">
    <location>
        <begin position="1"/>
        <end position="102"/>
    </location>
</feature>
<reference evidence="3" key="1">
    <citation type="journal article" date="2020" name="Nat. Commun.">
        <title>Genome assembly of wild tea tree DASZ reveals pedigree and selection history of tea varieties.</title>
        <authorList>
            <person name="Zhang W."/>
            <person name="Zhang Y."/>
            <person name="Qiu H."/>
            <person name="Guo Y."/>
            <person name="Wan H."/>
            <person name="Zhang X."/>
            <person name="Scossa F."/>
            <person name="Alseekh S."/>
            <person name="Zhang Q."/>
            <person name="Wang P."/>
            <person name="Xu L."/>
            <person name="Schmidt M.H."/>
            <person name="Jia X."/>
            <person name="Li D."/>
            <person name="Zhu A."/>
            <person name="Guo F."/>
            <person name="Chen W."/>
            <person name="Ni D."/>
            <person name="Usadel B."/>
            <person name="Fernie A.R."/>
            <person name="Wen W."/>
        </authorList>
    </citation>
    <scope>NUCLEOTIDE SEQUENCE [LARGE SCALE GENOMIC DNA]</scope>
    <source>
        <strain evidence="3">cv. G240</strain>
    </source>
</reference>
<dbReference type="Pfam" id="PF00179">
    <property type="entry name" value="UQ_con"/>
    <property type="match status" value="1"/>
</dbReference>
<sequence>MSFPSNYPNSPPTVKFISKIWHPNDGFALSILLSSWWEPNGYELVSERWSPVESIVLSIISILSSPNDESPANIEGTVSVFWLYSYFLFLTKVKFEYFQKSQKITQKVKKLTLFTKIWLTNAN</sequence>
<gene>
    <name evidence="2" type="ORF">HYC85_017868</name>
</gene>
<protein>
    <recommendedName>
        <fullName evidence="1">UBC core domain-containing protein</fullName>
    </recommendedName>
</protein>
<dbReference type="InterPro" id="IPR000608">
    <property type="entry name" value="UBC"/>
</dbReference>
<dbReference type="InterPro" id="IPR050113">
    <property type="entry name" value="Ub_conjugating_enzyme"/>
</dbReference>
<evidence type="ECO:0000313" key="2">
    <source>
        <dbReference type="EMBL" id="KAF5943791.1"/>
    </source>
</evidence>
<dbReference type="InterPro" id="IPR016135">
    <property type="entry name" value="UBQ-conjugating_enzyme/RWD"/>
</dbReference>
<reference evidence="2 3" key="2">
    <citation type="submission" date="2020-07" db="EMBL/GenBank/DDBJ databases">
        <title>Genome assembly of wild tea tree DASZ reveals pedigree and selection history of tea varieties.</title>
        <authorList>
            <person name="Zhang W."/>
        </authorList>
    </citation>
    <scope>NUCLEOTIDE SEQUENCE [LARGE SCALE GENOMIC DNA]</scope>
    <source>
        <strain evidence="3">cv. G240</strain>
        <tissue evidence="2">Leaf</tissue>
    </source>
</reference>
<name>A0A7J7GV10_CAMSI</name>
<comment type="caution">
    <text evidence="2">The sequence shown here is derived from an EMBL/GenBank/DDBJ whole genome shotgun (WGS) entry which is preliminary data.</text>
</comment>
<dbReference type="AlphaFoldDB" id="A0A7J7GV10"/>